<feature type="region of interest" description="Disordered" evidence="1">
    <location>
        <begin position="1"/>
        <end position="23"/>
    </location>
</feature>
<dbReference type="AlphaFoldDB" id="T1KTT0"/>
<organism evidence="2 3">
    <name type="scientific">Tetranychus urticae</name>
    <name type="common">Two-spotted spider mite</name>
    <dbReference type="NCBI Taxonomy" id="32264"/>
    <lineage>
        <taxon>Eukaryota</taxon>
        <taxon>Metazoa</taxon>
        <taxon>Ecdysozoa</taxon>
        <taxon>Arthropoda</taxon>
        <taxon>Chelicerata</taxon>
        <taxon>Arachnida</taxon>
        <taxon>Acari</taxon>
        <taxon>Acariformes</taxon>
        <taxon>Trombidiformes</taxon>
        <taxon>Prostigmata</taxon>
        <taxon>Eleutherengona</taxon>
        <taxon>Raphignathae</taxon>
        <taxon>Tetranychoidea</taxon>
        <taxon>Tetranychidae</taxon>
        <taxon>Tetranychus</taxon>
    </lineage>
</organism>
<protein>
    <submittedName>
        <fullName evidence="2">Uncharacterized protein</fullName>
    </submittedName>
</protein>
<reference evidence="2" key="2">
    <citation type="submission" date="2015-06" db="UniProtKB">
        <authorList>
            <consortium name="EnsemblMetazoa"/>
        </authorList>
    </citation>
    <scope>IDENTIFICATION</scope>
</reference>
<evidence type="ECO:0000313" key="2">
    <source>
        <dbReference type="EnsemblMetazoa" id="tetur21g00880.1"/>
    </source>
</evidence>
<dbReference type="EnsemblMetazoa" id="tetur21g00880.1">
    <property type="protein sequence ID" value="tetur21g00880.1"/>
    <property type="gene ID" value="tetur21g00880"/>
</dbReference>
<reference evidence="3" key="1">
    <citation type="submission" date="2011-08" db="EMBL/GenBank/DDBJ databases">
        <authorList>
            <person name="Rombauts S."/>
        </authorList>
    </citation>
    <scope>NUCLEOTIDE SEQUENCE</scope>
    <source>
        <strain evidence="3">London</strain>
    </source>
</reference>
<dbReference type="HOGENOM" id="CLU_3377673_0_0_1"/>
<name>T1KTT0_TETUR</name>
<dbReference type="Proteomes" id="UP000015104">
    <property type="component" value="Unassembled WGS sequence"/>
</dbReference>
<keyword evidence="3" id="KW-1185">Reference proteome</keyword>
<evidence type="ECO:0000313" key="3">
    <source>
        <dbReference type="Proteomes" id="UP000015104"/>
    </source>
</evidence>
<sequence length="34" mass="4103">MRRDKAFTKPPNRDKNLPENSIHIEHHFTALPYK</sequence>
<proteinExistence type="predicted"/>
<evidence type="ECO:0000256" key="1">
    <source>
        <dbReference type="SAM" id="MobiDB-lite"/>
    </source>
</evidence>
<accession>T1KTT0</accession>
<dbReference type="EMBL" id="CAEY01000546">
    <property type="status" value="NOT_ANNOTATED_CDS"/>
    <property type="molecule type" value="Genomic_DNA"/>
</dbReference>